<dbReference type="CDD" id="cd05301">
    <property type="entry name" value="GDH"/>
    <property type="match status" value="1"/>
</dbReference>
<keyword evidence="1 2" id="KW-0560">Oxidoreductase</keyword>
<dbReference type="GeneID" id="101859837"/>
<dbReference type="PROSITE" id="PS00065">
    <property type="entry name" value="D_2_HYDROXYACID_DH_1"/>
    <property type="match status" value="1"/>
</dbReference>
<dbReference type="InterPro" id="IPR050223">
    <property type="entry name" value="D-isomer_2-hydroxyacid_DH"/>
</dbReference>
<reference evidence="6 7" key="1">
    <citation type="submission" date="2025-05" db="UniProtKB">
        <authorList>
            <consortium name="RefSeq"/>
        </authorList>
    </citation>
    <scope>IDENTIFICATION</scope>
</reference>
<feature type="domain" description="D-isomer specific 2-hydroxyacid dehydrogenase NAD-binding" evidence="4">
    <location>
        <begin position="111"/>
        <end position="289"/>
    </location>
</feature>
<proteinExistence type="inferred from homology"/>
<evidence type="ECO:0000259" key="4">
    <source>
        <dbReference type="Pfam" id="PF02826"/>
    </source>
</evidence>
<dbReference type="InterPro" id="IPR036291">
    <property type="entry name" value="NAD(P)-bd_dom_sf"/>
</dbReference>
<evidence type="ECO:0000313" key="5">
    <source>
        <dbReference type="Proteomes" id="UP000694888"/>
    </source>
</evidence>
<sequence>MTKPRVYVTRQVHDEALELLREKCSVEVWNSDELVPRDELLKKVKGVDAIFCTINDIIDEEVLNAAGPQLKTVATMSVGTHHISTYECKSRNIYVANTPDVASDSAAELTVALLLVTARRCLEGIEAVKNGEWGKWKPMWICGTELAQRNLGILGFGRVGFGVARRMKPFGVKRILYHDVVHACMGDDLNAEYVDLDTLLQESDFLVITCALNGITQGLFRKEIFKKMKSTAILINTSRGPIVKTDDLTEALQNGEIAAAGLDITDPEPLPTDHPLHAMDNCIILPHLGTNTTQARLDMAINTAKNILAMVCPR</sequence>
<accession>A0ABM1AEE7</accession>
<dbReference type="Pfam" id="PF00389">
    <property type="entry name" value="2-Hacid_dh"/>
    <property type="match status" value="1"/>
</dbReference>
<dbReference type="InterPro" id="IPR006139">
    <property type="entry name" value="D-isomer_2_OHA_DH_cat_dom"/>
</dbReference>
<comment type="similarity">
    <text evidence="2">Belongs to the D-isomer specific 2-hydroxyacid dehydrogenase family.</text>
</comment>
<dbReference type="PANTHER" id="PTHR10996:SF277">
    <property type="entry name" value="GLYOXYLATE REDUCTASE_HYDROXYPYRUVATE REDUCTASE"/>
    <property type="match status" value="1"/>
</dbReference>
<evidence type="ECO:0000256" key="1">
    <source>
        <dbReference type="ARBA" id="ARBA00023002"/>
    </source>
</evidence>
<dbReference type="Pfam" id="PF02826">
    <property type="entry name" value="2-Hacid_dh_C"/>
    <property type="match status" value="1"/>
</dbReference>
<evidence type="ECO:0000256" key="2">
    <source>
        <dbReference type="RuleBase" id="RU003719"/>
    </source>
</evidence>
<keyword evidence="5" id="KW-1185">Reference proteome</keyword>
<evidence type="ECO:0000313" key="6">
    <source>
        <dbReference type="RefSeq" id="XP_005112797.1"/>
    </source>
</evidence>
<evidence type="ECO:0000313" key="7">
    <source>
        <dbReference type="RefSeq" id="XP_012946100.1"/>
    </source>
</evidence>
<dbReference type="InterPro" id="IPR006140">
    <property type="entry name" value="D-isomer_DH_NAD-bd"/>
</dbReference>
<dbReference type="SUPFAM" id="SSF52283">
    <property type="entry name" value="Formate/glycerate dehydrogenase catalytic domain-like"/>
    <property type="match status" value="1"/>
</dbReference>
<protein>
    <submittedName>
        <fullName evidence="6 7">Glyoxylate reductase/hydroxypyruvate reductase</fullName>
    </submittedName>
</protein>
<dbReference type="PANTHER" id="PTHR10996">
    <property type="entry name" value="2-HYDROXYACID DEHYDROGENASE-RELATED"/>
    <property type="match status" value="1"/>
</dbReference>
<feature type="domain" description="D-isomer specific 2-hydroxyacid dehydrogenase catalytic" evidence="3">
    <location>
        <begin position="6"/>
        <end position="310"/>
    </location>
</feature>
<gene>
    <name evidence="6 7 8" type="primary">LOC101859837</name>
</gene>
<dbReference type="RefSeq" id="XP_005112797.1">
    <property type="nucleotide sequence ID" value="XM_005112740.3"/>
</dbReference>
<evidence type="ECO:0000313" key="8">
    <source>
        <dbReference type="RefSeq" id="XP_035829438.1"/>
    </source>
</evidence>
<organism evidence="5 7">
    <name type="scientific">Aplysia californica</name>
    <name type="common">California sea hare</name>
    <dbReference type="NCBI Taxonomy" id="6500"/>
    <lineage>
        <taxon>Eukaryota</taxon>
        <taxon>Metazoa</taxon>
        <taxon>Spiralia</taxon>
        <taxon>Lophotrochozoa</taxon>
        <taxon>Mollusca</taxon>
        <taxon>Gastropoda</taxon>
        <taxon>Heterobranchia</taxon>
        <taxon>Euthyneura</taxon>
        <taxon>Tectipleura</taxon>
        <taxon>Aplysiida</taxon>
        <taxon>Aplysioidea</taxon>
        <taxon>Aplysiidae</taxon>
        <taxon>Aplysia</taxon>
    </lineage>
</organism>
<dbReference type="RefSeq" id="XP_012946100.1">
    <property type="nucleotide sequence ID" value="XM_013090646.2"/>
</dbReference>
<dbReference type="Gene3D" id="3.40.50.720">
    <property type="entry name" value="NAD(P)-binding Rossmann-like Domain"/>
    <property type="match status" value="2"/>
</dbReference>
<dbReference type="SUPFAM" id="SSF51735">
    <property type="entry name" value="NAD(P)-binding Rossmann-fold domains"/>
    <property type="match status" value="1"/>
</dbReference>
<dbReference type="InterPro" id="IPR029752">
    <property type="entry name" value="D-isomer_DH_CS1"/>
</dbReference>
<dbReference type="Proteomes" id="UP000694888">
    <property type="component" value="Unplaced"/>
</dbReference>
<name>A0ABM1AEE7_APLCA</name>
<dbReference type="RefSeq" id="XP_035829438.1">
    <property type="nucleotide sequence ID" value="XM_035973545.1"/>
</dbReference>
<evidence type="ECO:0000259" key="3">
    <source>
        <dbReference type="Pfam" id="PF00389"/>
    </source>
</evidence>